<dbReference type="GO" id="GO:0031415">
    <property type="term" value="C:NatA complex"/>
    <property type="evidence" value="ECO:0007669"/>
    <property type="project" value="InterPro"/>
</dbReference>
<dbReference type="RefSeq" id="XP_037214829.1">
    <property type="nucleotide sequence ID" value="XM_037368861.1"/>
</dbReference>
<dbReference type="GeneID" id="59351377"/>
<evidence type="ECO:0000256" key="3">
    <source>
        <dbReference type="ARBA" id="ARBA00025786"/>
    </source>
</evidence>
<name>A0A8H6S459_9AGAR</name>
<keyword evidence="6" id="KW-1185">Reference proteome</keyword>
<dbReference type="EMBL" id="JACAZF010000012">
    <property type="protein sequence ID" value="KAF7292102.1"/>
    <property type="molecule type" value="Genomic_DNA"/>
</dbReference>
<proteinExistence type="inferred from homology"/>
<accession>A0A8H6S459</accession>
<dbReference type="Proteomes" id="UP000636479">
    <property type="component" value="Unassembled WGS sequence"/>
</dbReference>
<dbReference type="PANTHER" id="PTHR23091">
    <property type="entry name" value="N-TERMINAL ACETYLTRANSFERASE"/>
    <property type="match status" value="1"/>
</dbReference>
<dbReference type="PROSITE" id="PS51186">
    <property type="entry name" value="GNAT"/>
    <property type="match status" value="1"/>
</dbReference>
<comment type="similarity">
    <text evidence="3">Belongs to the acetyltransferase family. ARD1 subfamily.</text>
</comment>
<evidence type="ECO:0000313" key="6">
    <source>
        <dbReference type="Proteomes" id="UP000636479"/>
    </source>
</evidence>
<feature type="domain" description="N-acetyltransferase" evidence="4">
    <location>
        <begin position="26"/>
        <end position="208"/>
    </location>
</feature>
<dbReference type="SUPFAM" id="SSF55729">
    <property type="entry name" value="Acyl-CoA N-acyltransferases (Nat)"/>
    <property type="match status" value="1"/>
</dbReference>
<evidence type="ECO:0000256" key="1">
    <source>
        <dbReference type="ARBA" id="ARBA00022679"/>
    </source>
</evidence>
<dbReference type="Pfam" id="PF00583">
    <property type="entry name" value="Acetyltransf_1"/>
    <property type="match status" value="1"/>
</dbReference>
<dbReference type="InterPro" id="IPR000182">
    <property type="entry name" value="GNAT_dom"/>
</dbReference>
<evidence type="ECO:0000313" key="5">
    <source>
        <dbReference type="EMBL" id="KAF7292102.1"/>
    </source>
</evidence>
<evidence type="ECO:0000256" key="2">
    <source>
        <dbReference type="ARBA" id="ARBA00023315"/>
    </source>
</evidence>
<sequence length="209" mass="23015">MNIRLAKVRPAIHPSFGLGAYATPPPSVTPADRVQADDLLAMQAGNLVNLPENYTQKLWMYHLLSWPQISFVAEDAKGRIVGYVLAKITDPDDDEDGAGNRDGPGATHGHINSLSVFRTYRRLGLAKKLMLQSRASSCSPHRLWLTNASREHAMATVYRAEYVSLHVRKSNAAALGLYRDALGFDVEKVVAGYYADKEDAYSMKLSLAP</sequence>
<dbReference type="InterPro" id="IPR045047">
    <property type="entry name" value="Ard1-like"/>
</dbReference>
<dbReference type="AlphaFoldDB" id="A0A8H6S459"/>
<dbReference type="Gene3D" id="3.40.630.30">
    <property type="match status" value="1"/>
</dbReference>
<dbReference type="GO" id="GO:1990189">
    <property type="term" value="F:protein N-terminal-serine acetyltransferase activity"/>
    <property type="evidence" value="ECO:0007669"/>
    <property type="project" value="TreeGrafter"/>
</dbReference>
<gene>
    <name evidence="5" type="ORF">MIND_01236900</name>
</gene>
<keyword evidence="1 5" id="KW-0808">Transferase</keyword>
<dbReference type="InterPro" id="IPR016181">
    <property type="entry name" value="Acyl_CoA_acyltransferase"/>
</dbReference>
<comment type="caution">
    <text evidence="5">The sequence shown here is derived from an EMBL/GenBank/DDBJ whole genome shotgun (WGS) entry which is preliminary data.</text>
</comment>
<reference evidence="5" key="1">
    <citation type="submission" date="2020-05" db="EMBL/GenBank/DDBJ databases">
        <title>Mycena genomes resolve the evolution of fungal bioluminescence.</title>
        <authorList>
            <person name="Tsai I.J."/>
        </authorList>
    </citation>
    <scope>NUCLEOTIDE SEQUENCE</scope>
    <source>
        <strain evidence="5">171206Taipei</strain>
    </source>
</reference>
<keyword evidence="2 5" id="KW-0012">Acyltransferase</keyword>
<protein>
    <submittedName>
        <fullName evidence="5">Acyl-CoA N-acyltransferase</fullName>
    </submittedName>
</protein>
<dbReference type="PANTHER" id="PTHR23091:SF4">
    <property type="entry name" value="N-TERMINAL AMINO-ACID N(ALPHA)-ACETYLTRANSFERASE NATA"/>
    <property type="match status" value="1"/>
</dbReference>
<organism evidence="5 6">
    <name type="scientific">Mycena indigotica</name>
    <dbReference type="NCBI Taxonomy" id="2126181"/>
    <lineage>
        <taxon>Eukaryota</taxon>
        <taxon>Fungi</taxon>
        <taxon>Dikarya</taxon>
        <taxon>Basidiomycota</taxon>
        <taxon>Agaricomycotina</taxon>
        <taxon>Agaricomycetes</taxon>
        <taxon>Agaricomycetidae</taxon>
        <taxon>Agaricales</taxon>
        <taxon>Marasmiineae</taxon>
        <taxon>Mycenaceae</taxon>
        <taxon>Mycena</taxon>
    </lineage>
</organism>
<dbReference type="OrthoDB" id="25586at2759"/>
<dbReference type="GO" id="GO:1990190">
    <property type="term" value="F:protein-N-terminal-glutamate acetyltransferase activity"/>
    <property type="evidence" value="ECO:0007669"/>
    <property type="project" value="TreeGrafter"/>
</dbReference>
<dbReference type="CDD" id="cd04301">
    <property type="entry name" value="NAT_SF"/>
    <property type="match status" value="1"/>
</dbReference>
<evidence type="ECO:0000259" key="4">
    <source>
        <dbReference type="PROSITE" id="PS51186"/>
    </source>
</evidence>